<evidence type="ECO:0000313" key="5">
    <source>
        <dbReference type="Proteomes" id="UP000684084"/>
    </source>
</evidence>
<evidence type="ECO:0000313" key="4">
    <source>
        <dbReference type="Proteomes" id="UP000232688"/>
    </source>
</evidence>
<dbReference type="VEuPathDB" id="FungiDB:RhiirA1_460137"/>
<reference evidence="3 4" key="2">
    <citation type="submission" date="2017-10" db="EMBL/GenBank/DDBJ databases">
        <title>Genome analyses suggest a sexual origin of heterokaryosis in a supposedly ancient asexual fungus.</title>
        <authorList>
            <person name="Corradi N."/>
            <person name="Sedzielewska K."/>
            <person name="Noel J."/>
            <person name="Charron P."/>
            <person name="Farinelli L."/>
            <person name="Marton T."/>
            <person name="Kruger M."/>
            <person name="Pelin A."/>
            <person name="Brachmann A."/>
            <person name="Corradi N."/>
        </authorList>
    </citation>
    <scope>NUCLEOTIDE SEQUENCE [LARGE SCALE GENOMIC DNA]</scope>
    <source>
        <strain evidence="3 4">A1</strain>
    </source>
</reference>
<dbReference type="VEuPathDB" id="FungiDB:RhiirFUN_009859"/>
<dbReference type="EMBL" id="LLXH01000486">
    <property type="protein sequence ID" value="PKC66126.1"/>
    <property type="molecule type" value="Genomic_DNA"/>
</dbReference>
<dbReference type="AlphaFoldDB" id="A0A2I1EMM2"/>
<name>A0A2I1EMM2_9GLOM</name>
<evidence type="ECO:0000313" key="2">
    <source>
        <dbReference type="EMBL" id="CAB5368860.1"/>
    </source>
</evidence>
<proteinExistence type="predicted"/>
<evidence type="ECO:0000313" key="3">
    <source>
        <dbReference type="EMBL" id="PKC66126.1"/>
    </source>
</evidence>
<reference evidence="2" key="3">
    <citation type="submission" date="2020-05" db="EMBL/GenBank/DDBJ databases">
        <authorList>
            <person name="Rincon C."/>
            <person name="Sanders R I."/>
            <person name="Robbins C."/>
            <person name="Chaturvedi A."/>
        </authorList>
    </citation>
    <scope>NUCLEOTIDE SEQUENCE</scope>
    <source>
        <strain evidence="2">CHB12</strain>
    </source>
</reference>
<reference evidence="3 4" key="1">
    <citation type="submission" date="2017-10" db="EMBL/GenBank/DDBJ databases">
        <title>Extensive intraspecific genome diversity in a model arbuscular mycorrhizal fungus.</title>
        <authorList>
            <person name="Chen E.C.H."/>
            <person name="Morin E."/>
            <person name="Baudet D."/>
            <person name="Noel J."/>
            <person name="Ndikumana S."/>
            <person name="Charron P."/>
            <person name="St-Onge C."/>
            <person name="Giorgi J."/>
            <person name="Grigoriev I.V."/>
            <person name="Roux C."/>
            <person name="Martin F.M."/>
            <person name="Corradi N."/>
        </authorList>
    </citation>
    <scope>NUCLEOTIDE SEQUENCE [LARGE SCALE GENOMIC DNA]</scope>
    <source>
        <strain evidence="3 4">A1</strain>
    </source>
</reference>
<comment type="caution">
    <text evidence="2">The sequence shown here is derived from an EMBL/GenBank/DDBJ whole genome shotgun (WGS) entry which is preliminary data.</text>
</comment>
<dbReference type="OrthoDB" id="2355907at2759"/>
<accession>A0A2I1EMM2</accession>
<feature type="compositionally biased region" description="Polar residues" evidence="1">
    <location>
        <begin position="18"/>
        <end position="34"/>
    </location>
</feature>
<feature type="region of interest" description="Disordered" evidence="1">
    <location>
        <begin position="18"/>
        <end position="41"/>
    </location>
</feature>
<gene>
    <name evidence="2" type="ORF">CHRIB12_LOCUS11981</name>
    <name evidence="3" type="ORF">RhiirA1_460137</name>
</gene>
<protein>
    <submittedName>
        <fullName evidence="2">Uncharacterized protein</fullName>
    </submittedName>
</protein>
<organism evidence="2 5">
    <name type="scientific">Rhizophagus irregularis</name>
    <dbReference type="NCBI Taxonomy" id="588596"/>
    <lineage>
        <taxon>Eukaryota</taxon>
        <taxon>Fungi</taxon>
        <taxon>Fungi incertae sedis</taxon>
        <taxon>Mucoromycota</taxon>
        <taxon>Glomeromycotina</taxon>
        <taxon>Glomeromycetes</taxon>
        <taxon>Glomerales</taxon>
        <taxon>Glomeraceae</taxon>
        <taxon>Rhizophagus</taxon>
    </lineage>
</organism>
<sequence length="77" mass="8324">MSYCSACGGWKGTVHTCSGNMQVDTSSNSSQKNQTKGDKYMIDPKFKTELDGVNDVKKKIIKTTPSGSDNSNRSGSR</sequence>
<dbReference type="Proteomes" id="UP000232688">
    <property type="component" value="Unassembled WGS sequence"/>
</dbReference>
<dbReference type="Proteomes" id="UP000684084">
    <property type="component" value="Unassembled WGS sequence"/>
</dbReference>
<dbReference type="EMBL" id="CAGKOT010000025">
    <property type="protein sequence ID" value="CAB5368860.1"/>
    <property type="molecule type" value="Genomic_DNA"/>
</dbReference>
<evidence type="ECO:0000256" key="1">
    <source>
        <dbReference type="SAM" id="MobiDB-lite"/>
    </source>
</evidence>